<gene>
    <name evidence="1" type="ORF">METZ01_LOCUS309356</name>
</gene>
<reference evidence="1" key="1">
    <citation type="submission" date="2018-05" db="EMBL/GenBank/DDBJ databases">
        <authorList>
            <person name="Lanie J.A."/>
            <person name="Ng W.-L."/>
            <person name="Kazmierczak K.M."/>
            <person name="Andrzejewski T.M."/>
            <person name="Davidsen T.M."/>
            <person name="Wayne K.J."/>
            <person name="Tettelin H."/>
            <person name="Glass J.I."/>
            <person name="Rusch D."/>
            <person name="Podicherti R."/>
            <person name="Tsui H.-C.T."/>
            <person name="Winkler M.E."/>
        </authorList>
    </citation>
    <scope>NUCLEOTIDE SEQUENCE</scope>
</reference>
<protein>
    <recommendedName>
        <fullName evidence="2">Gfo/Idh/MocA-like oxidoreductase N-terminal domain-containing protein</fullName>
    </recommendedName>
</protein>
<proteinExistence type="predicted"/>
<accession>A0A382N9S0</accession>
<feature type="non-terminal residue" evidence="1">
    <location>
        <position position="51"/>
    </location>
</feature>
<dbReference type="AlphaFoldDB" id="A0A382N9S0"/>
<dbReference type="SUPFAM" id="SSF51735">
    <property type="entry name" value="NAD(P)-binding Rossmann-fold domains"/>
    <property type="match status" value="1"/>
</dbReference>
<dbReference type="Gene3D" id="3.40.50.720">
    <property type="entry name" value="NAD(P)-binding Rossmann-like Domain"/>
    <property type="match status" value="1"/>
</dbReference>
<dbReference type="InterPro" id="IPR036291">
    <property type="entry name" value="NAD(P)-bd_dom_sf"/>
</dbReference>
<name>A0A382N9S0_9ZZZZ</name>
<organism evidence="1">
    <name type="scientific">marine metagenome</name>
    <dbReference type="NCBI Taxonomy" id="408172"/>
    <lineage>
        <taxon>unclassified sequences</taxon>
        <taxon>metagenomes</taxon>
        <taxon>ecological metagenomes</taxon>
    </lineage>
</organism>
<evidence type="ECO:0000313" key="1">
    <source>
        <dbReference type="EMBL" id="SVC56502.1"/>
    </source>
</evidence>
<sequence>MDEVRIGIIGLGNIGQVHVGNFMEGKVPRGKLTAVGDAIADKLPDYEAKGL</sequence>
<evidence type="ECO:0008006" key="2">
    <source>
        <dbReference type="Google" id="ProtNLM"/>
    </source>
</evidence>
<dbReference type="EMBL" id="UINC01098178">
    <property type="protein sequence ID" value="SVC56502.1"/>
    <property type="molecule type" value="Genomic_DNA"/>
</dbReference>